<evidence type="ECO:0000313" key="3">
    <source>
        <dbReference type="Proteomes" id="UP000186894"/>
    </source>
</evidence>
<dbReference type="Proteomes" id="UP000186894">
    <property type="component" value="Unassembled WGS sequence"/>
</dbReference>
<keyword evidence="1" id="KW-0472">Membrane</keyword>
<protein>
    <submittedName>
        <fullName evidence="2">Uncharacterized protein</fullName>
    </submittedName>
</protein>
<keyword evidence="1" id="KW-0812">Transmembrane</keyword>
<proteinExistence type="predicted"/>
<organism evidence="2 3">
    <name type="scientific">Rhizobium oryziradicis</name>
    <dbReference type="NCBI Taxonomy" id="1867956"/>
    <lineage>
        <taxon>Bacteria</taxon>
        <taxon>Pseudomonadati</taxon>
        <taxon>Pseudomonadota</taxon>
        <taxon>Alphaproteobacteria</taxon>
        <taxon>Hyphomicrobiales</taxon>
        <taxon>Rhizobiaceae</taxon>
        <taxon>Rhizobium/Agrobacterium group</taxon>
        <taxon>Rhizobium</taxon>
    </lineage>
</organism>
<comment type="caution">
    <text evidence="2">The sequence shown here is derived from an EMBL/GenBank/DDBJ whole genome shotgun (WGS) entry which is preliminary data.</text>
</comment>
<dbReference type="AlphaFoldDB" id="A0A1Q8ZM47"/>
<name>A0A1Q8ZM47_9HYPH</name>
<dbReference type="EMBL" id="MKIM01000031">
    <property type="protein sequence ID" value="OLP42844.1"/>
    <property type="molecule type" value="Genomic_DNA"/>
</dbReference>
<dbReference type="STRING" id="1867956.BJF95_01650"/>
<evidence type="ECO:0000313" key="2">
    <source>
        <dbReference type="EMBL" id="OLP42844.1"/>
    </source>
</evidence>
<reference evidence="2 3" key="1">
    <citation type="submission" date="2016-09" db="EMBL/GenBank/DDBJ databases">
        <title>Rhizobium oryziradicis sp. nov., isolated from the root of rice.</title>
        <authorList>
            <person name="Zhao J."/>
            <person name="Zhang X."/>
        </authorList>
    </citation>
    <scope>NUCLEOTIDE SEQUENCE [LARGE SCALE GENOMIC DNA]</scope>
    <source>
        <strain evidence="2 3">N19</strain>
    </source>
</reference>
<keyword evidence="3" id="KW-1185">Reference proteome</keyword>
<keyword evidence="1" id="KW-1133">Transmembrane helix</keyword>
<sequence>MRSRKQGFTDMLFRRMLETIENRQKDRSMPTLFRFLFIIATVAAMAYAFMWALVIFVEPRPREISTTVFPSQTAPKTP</sequence>
<accession>A0A1Q8ZM47</accession>
<gene>
    <name evidence="2" type="ORF">BJF95_01650</name>
</gene>
<feature type="transmembrane region" description="Helical" evidence="1">
    <location>
        <begin position="32"/>
        <end position="57"/>
    </location>
</feature>
<evidence type="ECO:0000256" key="1">
    <source>
        <dbReference type="SAM" id="Phobius"/>
    </source>
</evidence>